<accession>A0A0L6UYJ7</accession>
<reference evidence="1 2" key="1">
    <citation type="submission" date="2015-08" db="EMBL/GenBank/DDBJ databases">
        <title>Next Generation Sequencing and Analysis of the Genome of Puccinia sorghi L Schw, the Causal Agent of Maize Common Rust.</title>
        <authorList>
            <person name="Rochi L."/>
            <person name="Burguener G."/>
            <person name="Darino M."/>
            <person name="Turjanski A."/>
            <person name="Kreff E."/>
            <person name="Dieguez M.J."/>
            <person name="Sacco F."/>
        </authorList>
    </citation>
    <scope>NUCLEOTIDE SEQUENCE [LARGE SCALE GENOMIC DNA]</scope>
    <source>
        <strain evidence="1 2">RO10H11247</strain>
    </source>
</reference>
<sequence>SEVIVRLFKALAKDLPPTSLPSTKTEFGENSQRLANIWNVLRMPWGRLCRMIISDLDSDEDGNENNEYLIGDSSKSLEEPTDQLINEDADINLANLFILIKTMRQNHRQQAQPKLTRLHVVKFQQLLHPPSSAEINYTIQLETRSNLLCVPASQERHFRASQSMVLFYPENTKTRWLARGIVHDPCSLKDMAVLVFLQRESSGIWETCKVSLNRCLSTLSAVGSNESFGTSLCSSATPFDPRRFHSLLISIIHHTADHHFEPVLNSLATTATERAASFKPDCASSATKNSTAALETSLNCSATVAGTTKFPICSTCWVPYWIYLRIQRMKTRAR</sequence>
<dbReference type="STRING" id="27349.A0A0L6UYJ7"/>
<gene>
    <name evidence="1" type="ORF">VP01_3182g3</name>
</gene>
<proteinExistence type="predicted"/>
<dbReference type="EMBL" id="LAVV01008149">
    <property type="protein sequence ID" value="KNZ53626.1"/>
    <property type="molecule type" value="Genomic_DNA"/>
</dbReference>
<evidence type="ECO:0000313" key="2">
    <source>
        <dbReference type="Proteomes" id="UP000037035"/>
    </source>
</evidence>
<dbReference type="VEuPathDB" id="FungiDB:VP01_3182g3"/>
<comment type="caution">
    <text evidence="1">The sequence shown here is derived from an EMBL/GenBank/DDBJ whole genome shotgun (WGS) entry which is preliminary data.</text>
</comment>
<name>A0A0L6UYJ7_9BASI</name>
<protein>
    <submittedName>
        <fullName evidence="1">Uncharacterized protein</fullName>
    </submittedName>
</protein>
<feature type="non-terminal residue" evidence="1">
    <location>
        <position position="1"/>
    </location>
</feature>
<keyword evidence="2" id="KW-1185">Reference proteome</keyword>
<dbReference type="Proteomes" id="UP000037035">
    <property type="component" value="Unassembled WGS sequence"/>
</dbReference>
<dbReference type="AlphaFoldDB" id="A0A0L6UYJ7"/>
<evidence type="ECO:0000313" key="1">
    <source>
        <dbReference type="EMBL" id="KNZ53626.1"/>
    </source>
</evidence>
<organism evidence="1 2">
    <name type="scientific">Puccinia sorghi</name>
    <dbReference type="NCBI Taxonomy" id="27349"/>
    <lineage>
        <taxon>Eukaryota</taxon>
        <taxon>Fungi</taxon>
        <taxon>Dikarya</taxon>
        <taxon>Basidiomycota</taxon>
        <taxon>Pucciniomycotina</taxon>
        <taxon>Pucciniomycetes</taxon>
        <taxon>Pucciniales</taxon>
        <taxon>Pucciniaceae</taxon>
        <taxon>Puccinia</taxon>
    </lineage>
</organism>